<dbReference type="NCBIfam" id="TIGR03534">
    <property type="entry name" value="RF_mod_PrmC"/>
    <property type="match status" value="1"/>
</dbReference>
<evidence type="ECO:0000313" key="9">
    <source>
        <dbReference type="Proteomes" id="UP000472580"/>
    </source>
</evidence>
<dbReference type="InterPro" id="IPR004556">
    <property type="entry name" value="HemK-like"/>
</dbReference>
<feature type="domain" description="Methyltransferase small" evidence="6">
    <location>
        <begin position="92"/>
        <end position="184"/>
    </location>
</feature>
<comment type="catalytic activity">
    <reaction evidence="5">
        <text>L-glutaminyl-[peptide chain release factor] + S-adenosyl-L-methionine = N(5)-methyl-L-glutaminyl-[peptide chain release factor] + S-adenosyl-L-homocysteine + H(+)</text>
        <dbReference type="Rhea" id="RHEA:42896"/>
        <dbReference type="Rhea" id="RHEA-COMP:10271"/>
        <dbReference type="Rhea" id="RHEA-COMP:10272"/>
        <dbReference type="ChEBI" id="CHEBI:15378"/>
        <dbReference type="ChEBI" id="CHEBI:30011"/>
        <dbReference type="ChEBI" id="CHEBI:57856"/>
        <dbReference type="ChEBI" id="CHEBI:59789"/>
        <dbReference type="ChEBI" id="CHEBI:61891"/>
        <dbReference type="EC" id="2.1.1.297"/>
    </reaction>
</comment>
<dbReference type="CDD" id="cd02440">
    <property type="entry name" value="AdoMet_MTases"/>
    <property type="match status" value="1"/>
</dbReference>
<dbReference type="OrthoDB" id="9800643at2"/>
<evidence type="ECO:0000256" key="4">
    <source>
        <dbReference type="ARBA" id="ARBA00022691"/>
    </source>
</evidence>
<dbReference type="Pfam" id="PF17827">
    <property type="entry name" value="PrmC_N"/>
    <property type="match status" value="1"/>
</dbReference>
<name>A0A6L6YJI1_9BURK</name>
<organism evidence="8 9">
    <name type="scientific">Parasutterella muris</name>
    <dbReference type="NCBI Taxonomy" id="2565572"/>
    <lineage>
        <taxon>Bacteria</taxon>
        <taxon>Pseudomonadati</taxon>
        <taxon>Pseudomonadota</taxon>
        <taxon>Betaproteobacteria</taxon>
        <taxon>Burkholderiales</taxon>
        <taxon>Sutterellaceae</taxon>
        <taxon>Parasutterella</taxon>
    </lineage>
</organism>
<dbReference type="SUPFAM" id="SSF53335">
    <property type="entry name" value="S-adenosyl-L-methionine-dependent methyltransferases"/>
    <property type="match status" value="1"/>
</dbReference>
<dbReference type="PANTHER" id="PTHR18895">
    <property type="entry name" value="HEMK METHYLTRANSFERASE"/>
    <property type="match status" value="1"/>
</dbReference>
<proteinExistence type="predicted"/>
<protein>
    <recommendedName>
        <fullName evidence="1">peptide chain release factor N(5)-glutamine methyltransferase</fullName>
        <ecNumber evidence="1">2.1.1.297</ecNumber>
    </recommendedName>
</protein>
<evidence type="ECO:0000313" key="8">
    <source>
        <dbReference type="EMBL" id="MVX57880.1"/>
    </source>
</evidence>
<reference evidence="8 9" key="1">
    <citation type="submission" date="2019-12" db="EMBL/GenBank/DDBJ databases">
        <title>Microbes associate with the intestines of laboratory mice.</title>
        <authorList>
            <person name="Navarre W."/>
            <person name="Wong E."/>
        </authorList>
    </citation>
    <scope>NUCLEOTIDE SEQUENCE [LARGE SCALE GENOMIC DNA]</scope>
    <source>
        <strain evidence="8 9">NM82_D38</strain>
    </source>
</reference>
<dbReference type="RefSeq" id="WP_160336294.1">
    <property type="nucleotide sequence ID" value="NZ_CALPCR010000004.1"/>
</dbReference>
<dbReference type="EMBL" id="WSRP01000053">
    <property type="protein sequence ID" value="MVX57880.1"/>
    <property type="molecule type" value="Genomic_DNA"/>
</dbReference>
<dbReference type="InterPro" id="IPR002052">
    <property type="entry name" value="DNA_methylase_N6_adenine_CS"/>
</dbReference>
<comment type="caution">
    <text evidence="8">The sequence shown here is derived from an EMBL/GenBank/DDBJ whole genome shotgun (WGS) entry which is preliminary data.</text>
</comment>
<dbReference type="Gene3D" id="3.40.50.150">
    <property type="entry name" value="Vaccinia Virus protein VP39"/>
    <property type="match status" value="1"/>
</dbReference>
<dbReference type="GO" id="GO:0003676">
    <property type="term" value="F:nucleic acid binding"/>
    <property type="evidence" value="ECO:0007669"/>
    <property type="project" value="InterPro"/>
</dbReference>
<sequence>MTTVEQWLVQSPLEAADKRVLFEFVTGLDRIRQMTHSKNVLSPQALEKLREVEQKRLAGIPVPYITGVQEFYGRTFSVGPSVLIPRPDTECLVEWLIENLPHGIQVCDLGTGSGCIAETLKLERSDLDVLASDLSRSAIETARRNAVSLKADVRFLEGSWLKPYVGHFDLKAIVSNPPYIRSRDPHLKALTFEPQNALVAQENGLAAYREILSEAKSLKFNPHIIAFEHGYDQGESVRSIFSEFGMEGSKTHKDYGGNDRFTVWCRT</sequence>
<gene>
    <name evidence="8" type="primary">prmC</name>
    <name evidence="8" type="ORF">E5987_11865</name>
</gene>
<dbReference type="NCBIfam" id="TIGR00536">
    <property type="entry name" value="hemK_fam"/>
    <property type="match status" value="1"/>
</dbReference>
<dbReference type="InterPro" id="IPR029063">
    <property type="entry name" value="SAM-dependent_MTases_sf"/>
</dbReference>
<dbReference type="GO" id="GO:0102559">
    <property type="term" value="F:peptide chain release factor N(5)-glutamine methyltransferase activity"/>
    <property type="evidence" value="ECO:0007669"/>
    <property type="project" value="UniProtKB-EC"/>
</dbReference>
<dbReference type="EC" id="2.1.1.297" evidence="1"/>
<dbReference type="InterPro" id="IPR019874">
    <property type="entry name" value="RF_methyltr_PrmC"/>
</dbReference>
<accession>A0A6L6YJI1</accession>
<evidence type="ECO:0000259" key="6">
    <source>
        <dbReference type="Pfam" id="PF05175"/>
    </source>
</evidence>
<dbReference type="PANTHER" id="PTHR18895:SF74">
    <property type="entry name" value="MTRF1L RELEASE FACTOR GLUTAMINE METHYLTRANSFERASE"/>
    <property type="match status" value="1"/>
</dbReference>
<evidence type="ECO:0000256" key="5">
    <source>
        <dbReference type="ARBA" id="ARBA00048391"/>
    </source>
</evidence>
<keyword evidence="4" id="KW-0949">S-adenosyl-L-methionine</keyword>
<dbReference type="Gene3D" id="1.10.8.10">
    <property type="entry name" value="DNA helicase RuvA subunit, C-terminal domain"/>
    <property type="match status" value="1"/>
</dbReference>
<evidence type="ECO:0000259" key="7">
    <source>
        <dbReference type="Pfam" id="PF17827"/>
    </source>
</evidence>
<dbReference type="AlphaFoldDB" id="A0A6L6YJI1"/>
<dbReference type="InterPro" id="IPR007848">
    <property type="entry name" value="Small_mtfrase_dom"/>
</dbReference>
<dbReference type="GO" id="GO:0032259">
    <property type="term" value="P:methylation"/>
    <property type="evidence" value="ECO:0007669"/>
    <property type="project" value="UniProtKB-KW"/>
</dbReference>
<dbReference type="PROSITE" id="PS00092">
    <property type="entry name" value="N6_MTASE"/>
    <property type="match status" value="1"/>
</dbReference>
<feature type="domain" description="Release factor glutamine methyltransferase N-terminal" evidence="7">
    <location>
        <begin position="12"/>
        <end position="67"/>
    </location>
</feature>
<evidence type="ECO:0000256" key="3">
    <source>
        <dbReference type="ARBA" id="ARBA00022679"/>
    </source>
</evidence>
<dbReference type="InterPro" id="IPR040758">
    <property type="entry name" value="PrmC_N"/>
</dbReference>
<dbReference type="Proteomes" id="UP000472580">
    <property type="component" value="Unassembled WGS sequence"/>
</dbReference>
<keyword evidence="3 8" id="KW-0808">Transferase</keyword>
<keyword evidence="9" id="KW-1185">Reference proteome</keyword>
<dbReference type="Pfam" id="PF05175">
    <property type="entry name" value="MTS"/>
    <property type="match status" value="1"/>
</dbReference>
<dbReference type="InterPro" id="IPR050320">
    <property type="entry name" value="N5-glutamine_MTase"/>
</dbReference>
<evidence type="ECO:0000256" key="2">
    <source>
        <dbReference type="ARBA" id="ARBA00022603"/>
    </source>
</evidence>
<evidence type="ECO:0000256" key="1">
    <source>
        <dbReference type="ARBA" id="ARBA00012771"/>
    </source>
</evidence>
<keyword evidence="2 8" id="KW-0489">Methyltransferase</keyword>